<dbReference type="EMBL" id="CM023474">
    <property type="protein sequence ID" value="KAH7949617.1"/>
    <property type="molecule type" value="Genomic_DNA"/>
</dbReference>
<proteinExistence type="predicted"/>
<gene>
    <name evidence="1" type="ORF">HPB49_012789</name>
</gene>
<reference evidence="1" key="1">
    <citation type="submission" date="2020-05" db="EMBL/GenBank/DDBJ databases">
        <title>Large-scale comparative analyses of tick genomes elucidate their genetic diversity and vector capacities.</title>
        <authorList>
            <person name="Jia N."/>
            <person name="Wang J."/>
            <person name="Shi W."/>
            <person name="Du L."/>
            <person name="Sun Y."/>
            <person name="Zhan W."/>
            <person name="Jiang J."/>
            <person name="Wang Q."/>
            <person name="Zhang B."/>
            <person name="Ji P."/>
            <person name="Sakyi L.B."/>
            <person name="Cui X."/>
            <person name="Yuan T."/>
            <person name="Jiang B."/>
            <person name="Yang W."/>
            <person name="Lam T.T.-Y."/>
            <person name="Chang Q."/>
            <person name="Ding S."/>
            <person name="Wang X."/>
            <person name="Zhu J."/>
            <person name="Ruan X."/>
            <person name="Zhao L."/>
            <person name="Wei J."/>
            <person name="Que T."/>
            <person name="Du C."/>
            <person name="Cheng J."/>
            <person name="Dai P."/>
            <person name="Han X."/>
            <person name="Huang E."/>
            <person name="Gao Y."/>
            <person name="Liu J."/>
            <person name="Shao H."/>
            <person name="Ye R."/>
            <person name="Li L."/>
            <person name="Wei W."/>
            <person name="Wang X."/>
            <person name="Wang C."/>
            <person name="Yang T."/>
            <person name="Huo Q."/>
            <person name="Li W."/>
            <person name="Guo W."/>
            <person name="Chen H."/>
            <person name="Zhou L."/>
            <person name="Ni X."/>
            <person name="Tian J."/>
            <person name="Zhou Y."/>
            <person name="Sheng Y."/>
            <person name="Liu T."/>
            <person name="Pan Y."/>
            <person name="Xia L."/>
            <person name="Li J."/>
            <person name="Zhao F."/>
            <person name="Cao W."/>
        </authorList>
    </citation>
    <scope>NUCLEOTIDE SEQUENCE</scope>
    <source>
        <strain evidence="1">Dsil-2018</strain>
    </source>
</reference>
<accession>A0ACB8CRH1</accession>
<name>A0ACB8CRH1_DERSI</name>
<keyword evidence="2" id="KW-1185">Reference proteome</keyword>
<comment type="caution">
    <text evidence="1">The sequence shown here is derived from an EMBL/GenBank/DDBJ whole genome shotgun (WGS) entry which is preliminary data.</text>
</comment>
<dbReference type="Proteomes" id="UP000821865">
    <property type="component" value="Chromosome 5"/>
</dbReference>
<evidence type="ECO:0000313" key="1">
    <source>
        <dbReference type="EMBL" id="KAH7949617.1"/>
    </source>
</evidence>
<organism evidence="1 2">
    <name type="scientific">Dermacentor silvarum</name>
    <name type="common">Tick</name>
    <dbReference type="NCBI Taxonomy" id="543639"/>
    <lineage>
        <taxon>Eukaryota</taxon>
        <taxon>Metazoa</taxon>
        <taxon>Ecdysozoa</taxon>
        <taxon>Arthropoda</taxon>
        <taxon>Chelicerata</taxon>
        <taxon>Arachnida</taxon>
        <taxon>Acari</taxon>
        <taxon>Parasitiformes</taxon>
        <taxon>Ixodida</taxon>
        <taxon>Ixodoidea</taxon>
        <taxon>Ixodidae</taxon>
        <taxon>Rhipicephalinae</taxon>
        <taxon>Dermacentor</taxon>
    </lineage>
</organism>
<sequence>MAYEAEVADHRRGSPANGHDCEDRVALKVSFTIALTIEVTLSLIAKAAQPKHFKAQRQEGAFGRIETVAPAAEATRDVDYWVPSARAAVEKPGGEAAPGAELKRKTTIHDALTAVVEQYEEEDSQPGSYESPLVVGAKGTAAIECDSPQCGKLKEWLEEVVASQADPCRERNTFLCNASLTLPSWDATTGKSTLHERTPRTFISASASEEGAITEDHSSKEKNGLSEISKACLRYAWNPEEGVEGILAFLSHFKLDLRNMAEDTTEDPLERMIELSLGYGLDVLVSFSLDYNVTGDIFHAFDVQINANSELEEFFWSVGSLNEEAVDDFYQLLLRRYALVEDSEIVQHLQEADADISDILNVTTESGTRAKTSIAELAKATGVTTGRWRELLGGYCPTQSTCNDYVVTNERALALVAYVAQAGGGLRMRRLLAWHVLRYLVGPKADVLAVLNHTGLESDLQEDYDVAVSLRMDAVSTQSIVSVANFMVHFQNAVASVFKSPLNNRSGGATRNVTKQHDGVIPVGNAREHLDSGRGDPFAAFTGIEKHNGDTNDQQLALKGSSFPLLWLRRLRAWHALPPLLQALLPVMASLVHIKRPNDFFRLPYYDIRALAAYNFAALGHVVARAMARKLDEPRRNDKSKGERWQRFLDRTEIIDSSVTYCAEATRNEARMTFTYLI</sequence>
<evidence type="ECO:0000313" key="2">
    <source>
        <dbReference type="Proteomes" id="UP000821865"/>
    </source>
</evidence>
<protein>
    <submittedName>
        <fullName evidence="1">Uncharacterized protein</fullName>
    </submittedName>
</protein>